<reference evidence="2 3" key="1">
    <citation type="submission" date="2020-05" db="EMBL/GenBank/DDBJ databases">
        <title>Identification and distribution of gene clusters putatively required for synthesis of sphingolipid metabolism inhibitors in phylogenetically diverse species of the filamentous fungus Fusarium.</title>
        <authorList>
            <person name="Kim H.-S."/>
            <person name="Busman M."/>
            <person name="Brown D.W."/>
            <person name="Divon H."/>
            <person name="Uhlig S."/>
            <person name="Proctor R.H."/>
        </authorList>
    </citation>
    <scope>NUCLEOTIDE SEQUENCE [LARGE SCALE GENOMIC DNA]</scope>
    <source>
        <strain evidence="2 3">NRRL 66333</strain>
    </source>
</reference>
<evidence type="ECO:0000313" key="2">
    <source>
        <dbReference type="EMBL" id="KAF5602157.1"/>
    </source>
</evidence>
<comment type="caution">
    <text evidence="2">The sequence shown here is derived from an EMBL/GenBank/DDBJ whole genome shotgun (WGS) entry which is preliminary data.</text>
</comment>
<keyword evidence="3" id="KW-1185">Reference proteome</keyword>
<name>A0A8H5PSE5_GIBSU</name>
<dbReference type="OrthoDB" id="5067903at2759"/>
<evidence type="ECO:0000313" key="3">
    <source>
        <dbReference type="Proteomes" id="UP000547976"/>
    </source>
</evidence>
<dbReference type="EMBL" id="JAAOAV010000102">
    <property type="protein sequence ID" value="KAF5602157.1"/>
    <property type="molecule type" value="Genomic_DNA"/>
</dbReference>
<dbReference type="Proteomes" id="UP000547976">
    <property type="component" value="Unassembled WGS sequence"/>
</dbReference>
<organism evidence="2 3">
    <name type="scientific">Gibberella subglutinans</name>
    <name type="common">Fusarium subglutinans</name>
    <dbReference type="NCBI Taxonomy" id="42677"/>
    <lineage>
        <taxon>Eukaryota</taxon>
        <taxon>Fungi</taxon>
        <taxon>Dikarya</taxon>
        <taxon>Ascomycota</taxon>
        <taxon>Pezizomycotina</taxon>
        <taxon>Sordariomycetes</taxon>
        <taxon>Hypocreomycetidae</taxon>
        <taxon>Hypocreales</taxon>
        <taxon>Nectriaceae</taxon>
        <taxon>Fusarium</taxon>
        <taxon>Fusarium fujikuroi species complex</taxon>
    </lineage>
</organism>
<sequence length="143" mass="17045">MSIYQALRRALTTKGPKPNSTGAPTVHTPVHTTRPFRHVPVVQKHYGDDLQLHKEQEAPRIDREFKYLDLERDLLALERRLKGLGYRDSNVLHQLWAKYGASRETRWALKGVERRLNEEKERKKVEDLEQELRYYRGWDKKQL</sequence>
<protein>
    <submittedName>
        <fullName evidence="2">Uncharacterized protein</fullName>
    </submittedName>
</protein>
<feature type="region of interest" description="Disordered" evidence="1">
    <location>
        <begin position="10"/>
        <end position="31"/>
    </location>
</feature>
<proteinExistence type="predicted"/>
<dbReference type="AlphaFoldDB" id="A0A8H5PSE5"/>
<dbReference type="RefSeq" id="XP_036536622.1">
    <property type="nucleotide sequence ID" value="XM_036686177.1"/>
</dbReference>
<evidence type="ECO:0000256" key="1">
    <source>
        <dbReference type="SAM" id="MobiDB-lite"/>
    </source>
</evidence>
<gene>
    <name evidence="2" type="ORF">FSUBG_7832</name>
</gene>
<accession>A0A8H5PSE5</accession>
<dbReference type="GeneID" id="59320895"/>